<dbReference type="Pfam" id="PF01108">
    <property type="entry name" value="Tissue_fac"/>
    <property type="match status" value="1"/>
</dbReference>
<comment type="caution">
    <text evidence="5">The sequence shown here is derived from an EMBL/GenBank/DDBJ whole genome shotgun (WGS) entry which is preliminary data.</text>
</comment>
<evidence type="ECO:0000313" key="6">
    <source>
        <dbReference type="Proteomes" id="UP001314229"/>
    </source>
</evidence>
<dbReference type="SUPFAM" id="SSF49265">
    <property type="entry name" value="Fibronectin type III"/>
    <property type="match status" value="2"/>
</dbReference>
<dbReference type="InterPro" id="IPR036116">
    <property type="entry name" value="FN3_sf"/>
</dbReference>
<evidence type="ECO:0000256" key="2">
    <source>
        <dbReference type="SAM" id="SignalP"/>
    </source>
</evidence>
<protein>
    <submittedName>
        <fullName evidence="5">Interleukin-10 receptor subunit alpha</fullName>
    </submittedName>
</protein>
<evidence type="ECO:0000313" key="5">
    <source>
        <dbReference type="EMBL" id="CAK6968155.1"/>
    </source>
</evidence>
<feature type="chain" id="PRO_5043438328" evidence="2">
    <location>
        <begin position="23"/>
        <end position="569"/>
    </location>
</feature>
<dbReference type="InterPro" id="IPR003961">
    <property type="entry name" value="FN3_dom"/>
</dbReference>
<accession>A0AAV1PA92</accession>
<keyword evidence="2" id="KW-0732">Signal</keyword>
<dbReference type="Proteomes" id="UP001314229">
    <property type="component" value="Unassembled WGS sequence"/>
</dbReference>
<proteinExistence type="predicted"/>
<dbReference type="Gene3D" id="2.60.40.10">
    <property type="entry name" value="Immunoglobulins"/>
    <property type="match status" value="1"/>
</dbReference>
<dbReference type="InterPro" id="IPR013783">
    <property type="entry name" value="Ig-like_fold"/>
</dbReference>
<evidence type="ECO:0000256" key="1">
    <source>
        <dbReference type="SAM" id="MobiDB-lite"/>
    </source>
</evidence>
<reference evidence="5 6" key="1">
    <citation type="submission" date="2024-01" db="EMBL/GenBank/DDBJ databases">
        <authorList>
            <person name="Alioto T."/>
            <person name="Alioto T."/>
            <person name="Gomez Garrido J."/>
        </authorList>
    </citation>
    <scope>NUCLEOTIDE SEQUENCE [LARGE SCALE GENOMIC DNA]</scope>
</reference>
<gene>
    <name evidence="5" type="ORF">FSCOSCO3_A012819</name>
</gene>
<dbReference type="GO" id="GO:0004896">
    <property type="term" value="F:cytokine receptor activity"/>
    <property type="evidence" value="ECO:0007669"/>
    <property type="project" value="TreeGrafter"/>
</dbReference>
<feature type="compositionally biased region" description="Low complexity" evidence="1">
    <location>
        <begin position="320"/>
        <end position="337"/>
    </location>
</feature>
<evidence type="ECO:0000259" key="4">
    <source>
        <dbReference type="Pfam" id="PF09294"/>
    </source>
</evidence>
<feature type="domain" description="Interferon/interleukin receptor" evidence="4">
    <location>
        <begin position="120"/>
        <end position="220"/>
    </location>
</feature>
<dbReference type="EMBL" id="CAWUFR010000114">
    <property type="protein sequence ID" value="CAK6968155.1"/>
    <property type="molecule type" value="Genomic_DNA"/>
</dbReference>
<feature type="domain" description="Fibronectin type-III" evidence="3">
    <location>
        <begin position="12"/>
        <end position="109"/>
    </location>
</feature>
<feature type="region of interest" description="Disordered" evidence="1">
    <location>
        <begin position="307"/>
        <end position="379"/>
    </location>
</feature>
<name>A0AAV1PA92_SCOSC</name>
<dbReference type="InterPro" id="IPR015373">
    <property type="entry name" value="Interferon/interleukin_rcp_dom"/>
</dbReference>
<keyword evidence="5" id="KW-0675">Receptor</keyword>
<dbReference type="PANTHER" id="PTHR20859">
    <property type="entry name" value="INTERFERON/INTERLEUKIN RECEPTOR"/>
    <property type="match status" value="1"/>
</dbReference>
<organism evidence="5 6">
    <name type="scientific">Scomber scombrus</name>
    <name type="common">Atlantic mackerel</name>
    <name type="synonym">Scomber vernalis</name>
    <dbReference type="NCBI Taxonomy" id="13677"/>
    <lineage>
        <taxon>Eukaryota</taxon>
        <taxon>Metazoa</taxon>
        <taxon>Chordata</taxon>
        <taxon>Craniata</taxon>
        <taxon>Vertebrata</taxon>
        <taxon>Euteleostomi</taxon>
        <taxon>Actinopterygii</taxon>
        <taxon>Neopterygii</taxon>
        <taxon>Teleostei</taxon>
        <taxon>Neoteleostei</taxon>
        <taxon>Acanthomorphata</taxon>
        <taxon>Pelagiaria</taxon>
        <taxon>Scombriformes</taxon>
        <taxon>Scombridae</taxon>
        <taxon>Scomber</taxon>
    </lineage>
</organism>
<evidence type="ECO:0000259" key="3">
    <source>
        <dbReference type="Pfam" id="PF01108"/>
    </source>
</evidence>
<dbReference type="PANTHER" id="PTHR20859:SF94">
    <property type="entry name" value="CYTOKINE RECEPTOR FAMILY MEMBER B7"/>
    <property type="match status" value="1"/>
</dbReference>
<feature type="signal peptide" evidence="2">
    <location>
        <begin position="1"/>
        <end position="22"/>
    </location>
</feature>
<dbReference type="AlphaFoldDB" id="A0AAV1PA92"/>
<dbReference type="InterPro" id="IPR050650">
    <property type="entry name" value="Type-II_Cytokine-TF_Rcpt"/>
</dbReference>
<dbReference type="PROSITE" id="PS51257">
    <property type="entry name" value="PROKAR_LIPOPROTEIN"/>
    <property type="match status" value="1"/>
</dbReference>
<keyword evidence="6" id="KW-1185">Reference proteome</keyword>
<dbReference type="Pfam" id="PF09294">
    <property type="entry name" value="Interfer-bind"/>
    <property type="match status" value="1"/>
</dbReference>
<dbReference type="GO" id="GO:0005886">
    <property type="term" value="C:plasma membrane"/>
    <property type="evidence" value="ECO:0007669"/>
    <property type="project" value="TreeGrafter"/>
</dbReference>
<sequence>MDMSTKIPILIFMIIFISCVSGGDVPGPYKLTVDILDGEVTALWSHPKDAPSNTMYNVEFAKYTEEWAMVARCTGIKETYCDLSSFIREYRAAYKVRVQLVAGDKESAWTRKKFLPNESKLQPPSFTLWATSSTLTVYIHEKEILYELFPFGLTYNISLEERGQHSKKTIAYLKSDKGDNKTTKTFSSLHWGREYCVRIVVEAIADLPVSSASPQQCLQLPEQEWYMIAVSSLSIAGVLAFIAITAAILLCYLKHPEKTPAVLKSTVSGWHPLTVGDETMEVVTDKGWFLSSHRTEVKQPMTLLVAVTEDSGEENRRTSMDSGVSMKSSSVTKSGGSPPMRQEDSGCGSMGGSESSTSSQTDYPLQDESTDTDTVRKREDSGVGLGCQLNSSSMNLNALDSEPLKEFVAGNNYHSQSHSAVQICVCDDEEALKQTIPDPVLIEVVTGYRAGPQSCICSGAGQCTWCHKQGLNETDTIKQYRTMHIENGLLSDNCNITDSYKEELIFSSYPRKTQMDTLMMNDLETTFLHLGENFPLLSALSPMALVEGKQDLNMNNVSLSLCDVQLTTD</sequence>